<evidence type="ECO:0000313" key="2">
    <source>
        <dbReference type="EMBL" id="UYP43831.1"/>
    </source>
</evidence>
<gene>
    <name evidence="2" type="ORF">NEF87_000116</name>
</gene>
<dbReference type="SUPFAM" id="SSF48371">
    <property type="entry name" value="ARM repeat"/>
    <property type="match status" value="1"/>
</dbReference>
<dbReference type="InterPro" id="IPR011989">
    <property type="entry name" value="ARM-like"/>
</dbReference>
<dbReference type="Proteomes" id="UP001208689">
    <property type="component" value="Chromosome"/>
</dbReference>
<accession>A0ABY6HMN7</accession>
<feature type="coiled-coil region" evidence="1">
    <location>
        <begin position="251"/>
        <end position="355"/>
    </location>
</feature>
<evidence type="ECO:0008006" key="4">
    <source>
        <dbReference type="Google" id="ProtNLM"/>
    </source>
</evidence>
<name>A0ABY6HMN7_9ARCH</name>
<dbReference type="EMBL" id="CP104013">
    <property type="protein sequence ID" value="UYP43831.1"/>
    <property type="molecule type" value="Genomic_DNA"/>
</dbReference>
<keyword evidence="3" id="KW-1185">Reference proteome</keyword>
<protein>
    <recommendedName>
        <fullName evidence="4">HEAT repeat domain-containing protein</fullName>
    </recommendedName>
</protein>
<dbReference type="InterPro" id="IPR016024">
    <property type="entry name" value="ARM-type_fold"/>
</dbReference>
<reference evidence="2" key="1">
    <citation type="submission" date="2022-09" db="EMBL/GenBank/DDBJ databases">
        <title>Actin cytoskeleton and complex cell architecture in an #Asgard archaeon.</title>
        <authorList>
            <person name="Ponce Toledo R.I."/>
            <person name="Schleper C."/>
            <person name="Rodrigues Oliveira T."/>
            <person name="Wollweber F."/>
            <person name="Xu J."/>
            <person name="Rittmann S."/>
            <person name="Klingl A."/>
            <person name="Pilhofer M."/>
        </authorList>
    </citation>
    <scope>NUCLEOTIDE SEQUENCE</scope>
    <source>
        <strain evidence="2">B-35</strain>
    </source>
</reference>
<dbReference type="Gene3D" id="1.25.10.10">
    <property type="entry name" value="Leucine-rich Repeat Variant"/>
    <property type="match status" value="1"/>
</dbReference>
<evidence type="ECO:0000313" key="3">
    <source>
        <dbReference type="Proteomes" id="UP001208689"/>
    </source>
</evidence>
<sequence length="366" mass="42575">MSNIMEEIFEFLDKNQNDQAVQLIKENLTKRDQSFIEDLVPSLGIITNTSIEVVEAIMPSLLGILNFDDDVIRYSIIISIKKFVEEHKELIFPYIEDFLKYGSPKKREGILLLLQYVAETDPKSMEPYYDIIITELADSEDYVRKKAVEVLQAIGKEDRNEIESRILKFLKSMEEESQKQQNGENILKAADEILAKNTENSPIDPVDQILIDAADKVLKKGSDGSSKRAPEDELRDAAGSVLKEIVDIKSLEKIELEKRQMEAQSKALKEKIEENDQKMQLEKLQLEEEQRLIEQKRLEQEKERLKKEVELLEKQQELNKVKQELELKRIEEEKAHIIAKEAKRIQKKMNQLEKEGDSEDEFEELL</sequence>
<keyword evidence="1" id="KW-0175">Coiled coil</keyword>
<organism evidence="2 3">
    <name type="scientific">Candidatus Lokiarchaeum ossiferum</name>
    <dbReference type="NCBI Taxonomy" id="2951803"/>
    <lineage>
        <taxon>Archaea</taxon>
        <taxon>Promethearchaeati</taxon>
        <taxon>Promethearchaeota</taxon>
        <taxon>Promethearchaeia</taxon>
        <taxon>Promethearchaeales</taxon>
        <taxon>Promethearchaeaceae</taxon>
        <taxon>Candidatus Lokiarchaeum</taxon>
    </lineage>
</organism>
<evidence type="ECO:0000256" key="1">
    <source>
        <dbReference type="SAM" id="Coils"/>
    </source>
</evidence>
<proteinExistence type="predicted"/>